<name>A0A646KAB4_STRJU</name>
<evidence type="ECO:0000313" key="8">
    <source>
        <dbReference type="EMBL" id="MQS98836.1"/>
    </source>
</evidence>
<dbReference type="InterPro" id="IPR036396">
    <property type="entry name" value="Cyt_P450_sf"/>
</dbReference>
<dbReference type="CDD" id="cd11029">
    <property type="entry name" value="CYP107-like"/>
    <property type="match status" value="1"/>
</dbReference>
<evidence type="ECO:0000256" key="6">
    <source>
        <dbReference type="ARBA" id="ARBA00023033"/>
    </source>
</evidence>
<keyword evidence="2 7" id="KW-0349">Heme</keyword>
<dbReference type="InterPro" id="IPR002397">
    <property type="entry name" value="Cyt_P450_B"/>
</dbReference>
<protein>
    <submittedName>
        <fullName evidence="8">Cytochrome P450</fullName>
    </submittedName>
</protein>
<dbReference type="InterPro" id="IPR017972">
    <property type="entry name" value="Cyt_P450_CS"/>
</dbReference>
<dbReference type="EMBL" id="VCLA01000007">
    <property type="protein sequence ID" value="MQS98836.1"/>
    <property type="molecule type" value="Genomic_DNA"/>
</dbReference>
<comment type="similarity">
    <text evidence="1 7">Belongs to the cytochrome P450 family.</text>
</comment>
<dbReference type="Gene3D" id="1.10.630.10">
    <property type="entry name" value="Cytochrome P450"/>
    <property type="match status" value="1"/>
</dbReference>
<dbReference type="Proteomes" id="UP000419138">
    <property type="component" value="Unassembled WGS sequence"/>
</dbReference>
<dbReference type="InterPro" id="IPR001128">
    <property type="entry name" value="Cyt_P450"/>
</dbReference>
<dbReference type="RefSeq" id="WP_153520600.1">
    <property type="nucleotide sequence ID" value="NZ_JBEPDZ010000033.1"/>
</dbReference>
<dbReference type="GO" id="GO:0004497">
    <property type="term" value="F:monooxygenase activity"/>
    <property type="evidence" value="ECO:0007669"/>
    <property type="project" value="UniProtKB-KW"/>
</dbReference>
<dbReference type="PANTHER" id="PTHR46696:SF1">
    <property type="entry name" value="CYTOCHROME P450 YJIB-RELATED"/>
    <property type="match status" value="1"/>
</dbReference>
<dbReference type="PRINTS" id="PR00359">
    <property type="entry name" value="BP450"/>
</dbReference>
<gene>
    <name evidence="8" type="ORF">FF041_01050</name>
</gene>
<evidence type="ECO:0000313" key="9">
    <source>
        <dbReference type="Proteomes" id="UP000419138"/>
    </source>
</evidence>
<evidence type="ECO:0000256" key="7">
    <source>
        <dbReference type="RuleBase" id="RU000461"/>
    </source>
</evidence>
<dbReference type="OrthoDB" id="5500002at2"/>
<keyword evidence="5 7" id="KW-0408">Iron</keyword>
<keyword evidence="3 7" id="KW-0479">Metal-binding</keyword>
<dbReference type="PANTHER" id="PTHR46696">
    <property type="entry name" value="P450, PUTATIVE (EUROFUNG)-RELATED"/>
    <property type="match status" value="1"/>
</dbReference>
<dbReference type="SUPFAM" id="SSF48264">
    <property type="entry name" value="Cytochrome P450"/>
    <property type="match status" value="1"/>
</dbReference>
<sequence length="420" mass="45563">MSTTGTGTPVKLESDGGRCLYDQVDALRAAGPAVRIQLPEGVIAWSVSRGDVVKRLLTHPGVSRDARKSVPDYRPGEILWLATWVDLESMFTAEGSDHIRLRKLIGPAFTPRRTAAMRPVIERIVAARLDALEKLPGDAPVDLRDGFCYPVPTRVICDLFGVPDAQRDAMLKVFDLVTPTDVTREESAALGEGLTRVVMELIEAKRREPGDDMTSLLLTAHEDDGDRLTEYELLSTLTLMIGAGGQTTIALLGHAVRELLGSPAQLAAVLADPARWGDVVEETLRLHPSVMHLPLHWAKEDIDLGEGVVIRAHDAILMAFGAHGRDPAVHDAPRIFDVDRADKAHLAFGYGAHFCLGAQLARLEAEVALPALFSRFPGLALAADPERLTPKRSFIGNDMQALPVWLNHGGTTAGRGTAHR</sequence>
<comment type="caution">
    <text evidence="8">The sequence shown here is derived from an EMBL/GenBank/DDBJ whole genome shotgun (WGS) entry which is preliminary data.</text>
</comment>
<dbReference type="Pfam" id="PF00067">
    <property type="entry name" value="p450"/>
    <property type="match status" value="1"/>
</dbReference>
<dbReference type="GO" id="GO:0016705">
    <property type="term" value="F:oxidoreductase activity, acting on paired donors, with incorporation or reduction of molecular oxygen"/>
    <property type="evidence" value="ECO:0007669"/>
    <property type="project" value="InterPro"/>
</dbReference>
<evidence type="ECO:0000256" key="5">
    <source>
        <dbReference type="ARBA" id="ARBA00023004"/>
    </source>
</evidence>
<keyword evidence="4 7" id="KW-0560">Oxidoreductase</keyword>
<dbReference type="PRINTS" id="PR00385">
    <property type="entry name" value="P450"/>
</dbReference>
<dbReference type="GO" id="GO:0005506">
    <property type="term" value="F:iron ion binding"/>
    <property type="evidence" value="ECO:0007669"/>
    <property type="project" value="InterPro"/>
</dbReference>
<dbReference type="FunFam" id="1.10.630.10:FF:000018">
    <property type="entry name" value="Cytochrome P450 monooxygenase"/>
    <property type="match status" value="1"/>
</dbReference>
<keyword evidence="6 7" id="KW-0503">Monooxygenase</keyword>
<reference evidence="8 9" key="1">
    <citation type="submission" date="2019-05" db="EMBL/GenBank/DDBJ databases">
        <title>Comparative genomics and metabolomics analyses of clavulanic acid producing Streptomyces species provides insight into specialized metabolism and evolution of beta-lactam biosynthetic gene clusters.</title>
        <authorList>
            <person name="Moore M.A."/>
            <person name="Cruz-Morales P."/>
            <person name="Barona Gomez F."/>
            <person name="Kapil T."/>
        </authorList>
    </citation>
    <scope>NUCLEOTIDE SEQUENCE [LARGE SCALE GENOMIC DNA]</scope>
    <source>
        <strain evidence="8 9">NRRL 5741</strain>
    </source>
</reference>
<accession>A0A646KAB4</accession>
<evidence type="ECO:0000256" key="3">
    <source>
        <dbReference type="ARBA" id="ARBA00022723"/>
    </source>
</evidence>
<proteinExistence type="inferred from homology"/>
<dbReference type="PROSITE" id="PS00086">
    <property type="entry name" value="CYTOCHROME_P450"/>
    <property type="match status" value="1"/>
</dbReference>
<evidence type="ECO:0000256" key="2">
    <source>
        <dbReference type="ARBA" id="ARBA00022617"/>
    </source>
</evidence>
<evidence type="ECO:0000256" key="1">
    <source>
        <dbReference type="ARBA" id="ARBA00010617"/>
    </source>
</evidence>
<keyword evidence="9" id="KW-1185">Reference proteome</keyword>
<dbReference type="AlphaFoldDB" id="A0A646KAB4"/>
<evidence type="ECO:0000256" key="4">
    <source>
        <dbReference type="ARBA" id="ARBA00023002"/>
    </source>
</evidence>
<dbReference type="GO" id="GO:0020037">
    <property type="term" value="F:heme binding"/>
    <property type="evidence" value="ECO:0007669"/>
    <property type="project" value="InterPro"/>
</dbReference>
<organism evidence="8 9">
    <name type="scientific">Streptomyces jumonjinensis</name>
    <dbReference type="NCBI Taxonomy" id="1945"/>
    <lineage>
        <taxon>Bacteria</taxon>
        <taxon>Bacillati</taxon>
        <taxon>Actinomycetota</taxon>
        <taxon>Actinomycetes</taxon>
        <taxon>Kitasatosporales</taxon>
        <taxon>Streptomycetaceae</taxon>
        <taxon>Streptomyces</taxon>
    </lineage>
</organism>